<dbReference type="EMBL" id="JARJCN010000006">
    <property type="protein sequence ID" value="KAJ7099952.1"/>
    <property type="molecule type" value="Genomic_DNA"/>
</dbReference>
<feature type="compositionally biased region" description="Low complexity" evidence="1">
    <location>
        <begin position="68"/>
        <end position="79"/>
    </location>
</feature>
<comment type="caution">
    <text evidence="2">The sequence shown here is derived from an EMBL/GenBank/DDBJ whole genome shotgun (WGS) entry which is preliminary data.</text>
</comment>
<protein>
    <submittedName>
        <fullName evidence="2">Uncharacterized protein</fullName>
    </submittedName>
</protein>
<accession>A0AAD6UI37</accession>
<feature type="compositionally biased region" description="Pro residues" evidence="1">
    <location>
        <begin position="80"/>
        <end position="89"/>
    </location>
</feature>
<evidence type="ECO:0000313" key="2">
    <source>
        <dbReference type="EMBL" id="KAJ7099952.1"/>
    </source>
</evidence>
<evidence type="ECO:0000256" key="1">
    <source>
        <dbReference type="SAM" id="MobiDB-lite"/>
    </source>
</evidence>
<evidence type="ECO:0000313" key="3">
    <source>
        <dbReference type="Proteomes" id="UP001222325"/>
    </source>
</evidence>
<sequence>MFSLCLRLRLRRRLRLRLLLLLRLRSPSHLPARPQRPPLHPRPALATASAFVSISFSSAPTHAPPHPHATSSSSSSSGPPRFPPLAAPPPIPLHSRLRVRFPIHDGVARTTHICTSARCSQHGGWSIREARLEPGSFARAMRDDAGVGADAGEQTDDALPRARPLGATSGIRAMNVRLRTPTLPSP</sequence>
<gene>
    <name evidence="2" type="ORF">B0H15DRAFT_818144</name>
</gene>
<feature type="region of interest" description="Disordered" evidence="1">
    <location>
        <begin position="57"/>
        <end position="89"/>
    </location>
</feature>
<proteinExistence type="predicted"/>
<dbReference type="Proteomes" id="UP001222325">
    <property type="component" value="Unassembled WGS sequence"/>
</dbReference>
<dbReference type="AlphaFoldDB" id="A0AAD6UI37"/>
<name>A0AAD6UI37_9AGAR</name>
<organism evidence="2 3">
    <name type="scientific">Mycena belliarum</name>
    <dbReference type="NCBI Taxonomy" id="1033014"/>
    <lineage>
        <taxon>Eukaryota</taxon>
        <taxon>Fungi</taxon>
        <taxon>Dikarya</taxon>
        <taxon>Basidiomycota</taxon>
        <taxon>Agaricomycotina</taxon>
        <taxon>Agaricomycetes</taxon>
        <taxon>Agaricomycetidae</taxon>
        <taxon>Agaricales</taxon>
        <taxon>Marasmiineae</taxon>
        <taxon>Mycenaceae</taxon>
        <taxon>Mycena</taxon>
    </lineage>
</organism>
<feature type="region of interest" description="Disordered" evidence="1">
    <location>
        <begin position="148"/>
        <end position="168"/>
    </location>
</feature>
<keyword evidence="3" id="KW-1185">Reference proteome</keyword>
<reference evidence="2" key="1">
    <citation type="submission" date="2023-03" db="EMBL/GenBank/DDBJ databases">
        <title>Massive genome expansion in bonnet fungi (Mycena s.s.) driven by repeated elements and novel gene families across ecological guilds.</title>
        <authorList>
            <consortium name="Lawrence Berkeley National Laboratory"/>
            <person name="Harder C.B."/>
            <person name="Miyauchi S."/>
            <person name="Viragh M."/>
            <person name="Kuo A."/>
            <person name="Thoen E."/>
            <person name="Andreopoulos B."/>
            <person name="Lu D."/>
            <person name="Skrede I."/>
            <person name="Drula E."/>
            <person name="Henrissat B."/>
            <person name="Morin E."/>
            <person name="Kohler A."/>
            <person name="Barry K."/>
            <person name="LaButti K."/>
            <person name="Morin E."/>
            <person name="Salamov A."/>
            <person name="Lipzen A."/>
            <person name="Mereny Z."/>
            <person name="Hegedus B."/>
            <person name="Baldrian P."/>
            <person name="Stursova M."/>
            <person name="Weitz H."/>
            <person name="Taylor A."/>
            <person name="Grigoriev I.V."/>
            <person name="Nagy L.G."/>
            <person name="Martin F."/>
            <person name="Kauserud H."/>
        </authorList>
    </citation>
    <scope>NUCLEOTIDE SEQUENCE</scope>
    <source>
        <strain evidence="2">CBHHK173m</strain>
    </source>
</reference>